<dbReference type="Proteomes" id="UP000823749">
    <property type="component" value="Chromosome 8"/>
</dbReference>
<dbReference type="InterPro" id="IPR036312">
    <property type="entry name" value="Bifun_inhib/LTP/seed_sf"/>
</dbReference>
<dbReference type="EMBL" id="JACTNZ010000008">
    <property type="protein sequence ID" value="KAG5536131.1"/>
    <property type="molecule type" value="Genomic_DNA"/>
</dbReference>
<accession>A0AAV6J4Q5</accession>
<name>A0AAV6J4Q5_9ERIC</name>
<keyword evidence="1" id="KW-0813">Transport</keyword>
<dbReference type="PANTHER" id="PTHR33214:SF69">
    <property type="entry name" value="BIFUNCTIONAL INHIBITOR_LIPID-TRANSFER PROTEIN_SEED STORAGE 2S ALBUMIN SUPERFAMILY PROTEIN"/>
    <property type="match status" value="1"/>
</dbReference>
<evidence type="ECO:0000256" key="1">
    <source>
        <dbReference type="ARBA" id="ARBA00022448"/>
    </source>
</evidence>
<organism evidence="5 6">
    <name type="scientific">Rhododendron griersonianum</name>
    <dbReference type="NCBI Taxonomy" id="479676"/>
    <lineage>
        <taxon>Eukaryota</taxon>
        <taxon>Viridiplantae</taxon>
        <taxon>Streptophyta</taxon>
        <taxon>Embryophyta</taxon>
        <taxon>Tracheophyta</taxon>
        <taxon>Spermatophyta</taxon>
        <taxon>Magnoliopsida</taxon>
        <taxon>eudicotyledons</taxon>
        <taxon>Gunneridae</taxon>
        <taxon>Pentapetalae</taxon>
        <taxon>asterids</taxon>
        <taxon>Ericales</taxon>
        <taxon>Ericaceae</taxon>
        <taxon>Ericoideae</taxon>
        <taxon>Rhodoreae</taxon>
        <taxon>Rhododendron</taxon>
    </lineage>
</organism>
<dbReference type="InterPro" id="IPR016140">
    <property type="entry name" value="Bifunc_inhib/LTP/seed_store"/>
</dbReference>
<dbReference type="Pfam" id="PF00234">
    <property type="entry name" value="Tryp_alpha_amyl"/>
    <property type="match status" value="1"/>
</dbReference>
<dbReference type="PANTHER" id="PTHR33214">
    <property type="entry name" value="BIFUNCTIONAL INHIBITOR/LIPID-TRANSFER PROTEIN/SEED STORAGE 2S ALBUMIN SUPERFAMILY PROTEIN"/>
    <property type="match status" value="1"/>
</dbReference>
<gene>
    <name evidence="5" type="ORF">RHGRI_023798</name>
</gene>
<dbReference type="CDD" id="cd01959">
    <property type="entry name" value="nsLTP2"/>
    <property type="match status" value="1"/>
</dbReference>
<evidence type="ECO:0000313" key="5">
    <source>
        <dbReference type="EMBL" id="KAG5536131.1"/>
    </source>
</evidence>
<evidence type="ECO:0000313" key="6">
    <source>
        <dbReference type="Proteomes" id="UP000823749"/>
    </source>
</evidence>
<sequence length="134" mass="14783">MEETLTNHGRDNYQQEEIKEKRSIHKGYFQLHRGRLGKCEKMKASYIVAVFSVLVLFLGYEAQVTMAVVCNPSALSSCAGAITSSTPPSKLCCSKLQEQKTCICQYTKNPKLKKFLASPNAKKVATTCGVAVKC</sequence>
<feature type="domain" description="Bifunctional inhibitor/plant lipid transfer protein/seed storage helical" evidence="4">
    <location>
        <begin position="72"/>
        <end position="132"/>
    </location>
</feature>
<keyword evidence="3" id="KW-0472">Membrane</keyword>
<dbReference type="Gene3D" id="1.10.110.10">
    <property type="entry name" value="Plant lipid-transfer and hydrophobic proteins"/>
    <property type="match status" value="1"/>
</dbReference>
<reference evidence="5" key="1">
    <citation type="submission" date="2020-08" db="EMBL/GenBank/DDBJ databases">
        <title>Plant Genome Project.</title>
        <authorList>
            <person name="Zhang R.-G."/>
        </authorList>
    </citation>
    <scope>NUCLEOTIDE SEQUENCE</scope>
    <source>
        <strain evidence="5">WSP0</strain>
        <tissue evidence="5">Leaf</tissue>
    </source>
</reference>
<feature type="transmembrane region" description="Helical" evidence="3">
    <location>
        <begin position="43"/>
        <end position="60"/>
    </location>
</feature>
<comment type="caution">
    <text evidence="5">The sequence shown here is derived from an EMBL/GenBank/DDBJ whole genome shotgun (WGS) entry which is preliminary data.</text>
</comment>
<evidence type="ECO:0000259" key="4">
    <source>
        <dbReference type="Pfam" id="PF00234"/>
    </source>
</evidence>
<dbReference type="SUPFAM" id="SSF47699">
    <property type="entry name" value="Bifunctional inhibitor/lipid-transfer protein/seed storage 2S albumin"/>
    <property type="match status" value="1"/>
</dbReference>
<keyword evidence="3" id="KW-0812">Transmembrane</keyword>
<dbReference type="GO" id="GO:0008289">
    <property type="term" value="F:lipid binding"/>
    <property type="evidence" value="ECO:0007669"/>
    <property type="project" value="UniProtKB-KW"/>
</dbReference>
<dbReference type="InterPro" id="IPR033872">
    <property type="entry name" value="nsLTP2"/>
</dbReference>
<keyword evidence="2" id="KW-0446">Lipid-binding</keyword>
<proteinExistence type="predicted"/>
<dbReference type="GO" id="GO:0006869">
    <property type="term" value="P:lipid transport"/>
    <property type="evidence" value="ECO:0007669"/>
    <property type="project" value="InterPro"/>
</dbReference>
<dbReference type="AlphaFoldDB" id="A0AAV6J4Q5"/>
<evidence type="ECO:0000256" key="2">
    <source>
        <dbReference type="ARBA" id="ARBA00023121"/>
    </source>
</evidence>
<keyword evidence="3" id="KW-1133">Transmembrane helix</keyword>
<keyword evidence="6" id="KW-1185">Reference proteome</keyword>
<evidence type="ECO:0000256" key="3">
    <source>
        <dbReference type="SAM" id="Phobius"/>
    </source>
</evidence>
<protein>
    <recommendedName>
        <fullName evidence="4">Bifunctional inhibitor/plant lipid transfer protein/seed storage helical domain-containing protein</fullName>
    </recommendedName>
</protein>